<gene>
    <name evidence="1" type="ORF">AVEN_187872_1</name>
</gene>
<evidence type="ECO:0000313" key="1">
    <source>
        <dbReference type="EMBL" id="GBM07323.1"/>
    </source>
</evidence>
<organism evidence="1 2">
    <name type="scientific">Araneus ventricosus</name>
    <name type="common">Orbweaver spider</name>
    <name type="synonym">Epeira ventricosa</name>
    <dbReference type="NCBI Taxonomy" id="182803"/>
    <lineage>
        <taxon>Eukaryota</taxon>
        <taxon>Metazoa</taxon>
        <taxon>Ecdysozoa</taxon>
        <taxon>Arthropoda</taxon>
        <taxon>Chelicerata</taxon>
        <taxon>Arachnida</taxon>
        <taxon>Araneae</taxon>
        <taxon>Araneomorphae</taxon>
        <taxon>Entelegynae</taxon>
        <taxon>Araneoidea</taxon>
        <taxon>Araneidae</taxon>
        <taxon>Araneus</taxon>
    </lineage>
</organism>
<evidence type="ECO:0000313" key="2">
    <source>
        <dbReference type="Proteomes" id="UP000499080"/>
    </source>
</evidence>
<dbReference type="Proteomes" id="UP000499080">
    <property type="component" value="Unassembled WGS sequence"/>
</dbReference>
<proteinExistence type="predicted"/>
<reference evidence="1 2" key="1">
    <citation type="journal article" date="2019" name="Sci. Rep.">
        <title>Orb-weaving spider Araneus ventricosus genome elucidates the spidroin gene catalogue.</title>
        <authorList>
            <person name="Kono N."/>
            <person name="Nakamura H."/>
            <person name="Ohtoshi R."/>
            <person name="Moran D.A.P."/>
            <person name="Shinohara A."/>
            <person name="Yoshida Y."/>
            <person name="Fujiwara M."/>
            <person name="Mori M."/>
            <person name="Tomita M."/>
            <person name="Arakawa K."/>
        </authorList>
    </citation>
    <scope>NUCLEOTIDE SEQUENCE [LARGE SCALE GENOMIC DNA]</scope>
</reference>
<name>A0A4Y2CSI5_ARAVE</name>
<protein>
    <submittedName>
        <fullName evidence="1">Uncharacterized protein</fullName>
    </submittedName>
</protein>
<dbReference type="AlphaFoldDB" id="A0A4Y2CSI5"/>
<accession>A0A4Y2CSI5</accession>
<keyword evidence="2" id="KW-1185">Reference proteome</keyword>
<comment type="caution">
    <text evidence="1">The sequence shown here is derived from an EMBL/GenBank/DDBJ whole genome shotgun (WGS) entry which is preliminary data.</text>
</comment>
<sequence>MRLEPIPPKWATGTPFLAKSNGFFDPDPRGSRMGMRKHLFDLVTSVTIFGGSRAFDFGGIISSYSSCYLSTRVALSSAVQTIMKTSITKVSGLKLFGCL</sequence>
<dbReference type="EMBL" id="BGPR01000241">
    <property type="protein sequence ID" value="GBM07323.1"/>
    <property type="molecule type" value="Genomic_DNA"/>
</dbReference>